<dbReference type="EMBL" id="JAKZGP010000010">
    <property type="protein sequence ID" value="MCH7408952.1"/>
    <property type="molecule type" value="Genomic_DNA"/>
</dbReference>
<feature type="transmembrane region" description="Helical" evidence="1">
    <location>
        <begin position="112"/>
        <end position="137"/>
    </location>
</feature>
<feature type="transmembrane region" description="Helical" evidence="1">
    <location>
        <begin position="12"/>
        <end position="30"/>
    </location>
</feature>
<evidence type="ECO:0000313" key="3">
    <source>
        <dbReference type="Proteomes" id="UP001165489"/>
    </source>
</evidence>
<dbReference type="RefSeq" id="WP_241347313.1">
    <property type="nucleotide sequence ID" value="NZ_JAKZGP010000010.1"/>
</dbReference>
<evidence type="ECO:0008006" key="4">
    <source>
        <dbReference type="Google" id="ProtNLM"/>
    </source>
</evidence>
<keyword evidence="1" id="KW-0812">Transmembrane</keyword>
<evidence type="ECO:0000313" key="2">
    <source>
        <dbReference type="EMBL" id="MCH7408952.1"/>
    </source>
</evidence>
<protein>
    <recommendedName>
        <fullName evidence="4">RDD family protein</fullName>
    </recommendedName>
</protein>
<sequence>MIKQNPFSLYDFLGYFIPGAVLFYIILLLLKIDDINSVNDVIRLINENMEFQFDKVLFFIIISYCLGHLINYLSSITVERFACWKYDYPSKYLLGINREQKYFQKDLRWQSIFIRFFIALLILPISILDFILGEYFLFKNFYTKKLDDFLIDVIKDKCLKLLDSIYPPDYKELRNYDFHRIISHYTFENSKNHQFKMTNYVALYGFLRALSLICCFLFWIFAIKGIREIADYFYLTSKYESYQFTIHDLNLQLTCIIVISSFISYLYFMGFMKFYRRYSLESYMLVAIDQTIVLDQPCDSIRRKVLSKIKSLLFKK</sequence>
<dbReference type="Proteomes" id="UP001165489">
    <property type="component" value="Unassembled WGS sequence"/>
</dbReference>
<proteinExistence type="predicted"/>
<organism evidence="2 3">
    <name type="scientific">Belliella filtrata</name>
    <dbReference type="NCBI Taxonomy" id="2923435"/>
    <lineage>
        <taxon>Bacteria</taxon>
        <taxon>Pseudomonadati</taxon>
        <taxon>Bacteroidota</taxon>
        <taxon>Cytophagia</taxon>
        <taxon>Cytophagales</taxon>
        <taxon>Cyclobacteriaceae</taxon>
        <taxon>Belliella</taxon>
    </lineage>
</organism>
<accession>A0ABS9UXN8</accession>
<feature type="transmembrane region" description="Helical" evidence="1">
    <location>
        <begin position="51"/>
        <end position="70"/>
    </location>
</feature>
<reference evidence="2" key="1">
    <citation type="submission" date="2022-03" db="EMBL/GenBank/DDBJ databases">
        <title>De novo assembled genomes of Belliella spp. (Cyclobacteriaceae) strains.</title>
        <authorList>
            <person name="Szabo A."/>
            <person name="Korponai K."/>
            <person name="Felfoldi T."/>
        </authorList>
    </citation>
    <scope>NUCLEOTIDE SEQUENCE</scope>
    <source>
        <strain evidence="2">DSM 111904</strain>
    </source>
</reference>
<name>A0ABS9UXN8_9BACT</name>
<keyword evidence="1" id="KW-1133">Transmembrane helix</keyword>
<evidence type="ECO:0000256" key="1">
    <source>
        <dbReference type="SAM" id="Phobius"/>
    </source>
</evidence>
<feature type="transmembrane region" description="Helical" evidence="1">
    <location>
        <begin position="249"/>
        <end position="268"/>
    </location>
</feature>
<keyword evidence="1" id="KW-0472">Membrane</keyword>
<keyword evidence="3" id="KW-1185">Reference proteome</keyword>
<feature type="transmembrane region" description="Helical" evidence="1">
    <location>
        <begin position="201"/>
        <end position="222"/>
    </location>
</feature>
<gene>
    <name evidence="2" type="ORF">MM239_06070</name>
</gene>
<comment type="caution">
    <text evidence="2">The sequence shown here is derived from an EMBL/GenBank/DDBJ whole genome shotgun (WGS) entry which is preliminary data.</text>
</comment>